<comment type="caution">
    <text evidence="2">The sequence shown here is derived from an EMBL/GenBank/DDBJ whole genome shotgun (WGS) entry which is preliminary data.</text>
</comment>
<dbReference type="AlphaFoldDB" id="A0A498KN97"/>
<sequence length="74" mass="8054">MAFTTMFQSGSYTDSLGFFGVHRTSVSKSHLAVMGGTKNYVNAKGFALVKTFPASNQQTNGAETLLQFTVYVTY</sequence>
<dbReference type="InterPro" id="IPR004265">
    <property type="entry name" value="Dirigent"/>
</dbReference>
<comment type="subcellular location">
    <subcellularLocation>
        <location evidence="1">Secreted</location>
        <location evidence="1">Extracellular space</location>
        <location evidence="1">Apoplast</location>
    </subcellularLocation>
</comment>
<comment type="subunit">
    <text evidence="1">Homodimer.</text>
</comment>
<dbReference type="Pfam" id="PF03018">
    <property type="entry name" value="Dirigent"/>
    <property type="match status" value="1"/>
</dbReference>
<comment type="function">
    <text evidence="1">Dirigent proteins impart stereoselectivity on the phenoxy radical-coupling reaction, yielding optically active lignans from two molecules of coniferyl alcohol in the biosynthesis of lignans, flavonolignans, and alkaloids and thus plays a central role in plant secondary metabolism.</text>
</comment>
<gene>
    <name evidence="2" type="ORF">DVH24_023161</name>
</gene>
<dbReference type="PANTHER" id="PTHR46215:SF5">
    <property type="entry name" value="DIRIGENT PROTEIN"/>
    <property type="match status" value="1"/>
</dbReference>
<dbReference type="PANTHER" id="PTHR46215">
    <property type="entry name" value="DIRIGENT PROTEIN 24-RELATED"/>
    <property type="match status" value="1"/>
</dbReference>
<keyword evidence="1" id="KW-0964">Secreted</keyword>
<evidence type="ECO:0000313" key="2">
    <source>
        <dbReference type="EMBL" id="RXI09017.1"/>
    </source>
</evidence>
<evidence type="ECO:0000313" key="3">
    <source>
        <dbReference type="Proteomes" id="UP000290289"/>
    </source>
</evidence>
<organism evidence="2 3">
    <name type="scientific">Malus domestica</name>
    <name type="common">Apple</name>
    <name type="synonym">Pyrus malus</name>
    <dbReference type="NCBI Taxonomy" id="3750"/>
    <lineage>
        <taxon>Eukaryota</taxon>
        <taxon>Viridiplantae</taxon>
        <taxon>Streptophyta</taxon>
        <taxon>Embryophyta</taxon>
        <taxon>Tracheophyta</taxon>
        <taxon>Spermatophyta</taxon>
        <taxon>Magnoliopsida</taxon>
        <taxon>eudicotyledons</taxon>
        <taxon>Gunneridae</taxon>
        <taxon>Pentapetalae</taxon>
        <taxon>rosids</taxon>
        <taxon>fabids</taxon>
        <taxon>Rosales</taxon>
        <taxon>Rosaceae</taxon>
        <taxon>Amygdaloideae</taxon>
        <taxon>Maleae</taxon>
        <taxon>Malus</taxon>
    </lineage>
</organism>
<evidence type="ECO:0000256" key="1">
    <source>
        <dbReference type="RuleBase" id="RU363099"/>
    </source>
</evidence>
<dbReference type="GO" id="GO:0048046">
    <property type="term" value="C:apoplast"/>
    <property type="evidence" value="ECO:0007669"/>
    <property type="project" value="UniProtKB-SubCell"/>
</dbReference>
<dbReference type="EMBL" id="RDQH01000327">
    <property type="protein sequence ID" value="RXI09017.1"/>
    <property type="molecule type" value="Genomic_DNA"/>
</dbReference>
<keyword evidence="1" id="KW-0052">Apoplast</keyword>
<keyword evidence="3" id="KW-1185">Reference proteome</keyword>
<proteinExistence type="inferred from homology"/>
<protein>
    <recommendedName>
        <fullName evidence="1">Dirigent protein</fullName>
    </recommendedName>
</protein>
<reference evidence="2 3" key="1">
    <citation type="submission" date="2018-10" db="EMBL/GenBank/DDBJ databases">
        <title>A high-quality apple genome assembly.</title>
        <authorList>
            <person name="Hu J."/>
        </authorList>
    </citation>
    <scope>NUCLEOTIDE SEQUENCE [LARGE SCALE GENOMIC DNA]</scope>
    <source>
        <strain evidence="3">cv. HFTH1</strain>
        <tissue evidence="2">Young leaf</tissue>
    </source>
</reference>
<name>A0A498KN97_MALDO</name>
<comment type="similarity">
    <text evidence="1">Belongs to the plant dirigent protein family.</text>
</comment>
<accession>A0A498KN97</accession>
<dbReference type="Proteomes" id="UP000290289">
    <property type="component" value="Chromosome 1"/>
</dbReference>